<dbReference type="InterPro" id="IPR036736">
    <property type="entry name" value="ACP-like_sf"/>
</dbReference>
<dbReference type="Pfam" id="PF00550">
    <property type="entry name" value="PP-binding"/>
    <property type="match status" value="1"/>
</dbReference>
<reference evidence="3" key="1">
    <citation type="journal article" date="2019" name="Int. J. Syst. Evol. Microbiol.">
        <title>The Global Catalogue of Microorganisms (GCM) 10K type strain sequencing project: providing services to taxonomists for standard genome sequencing and annotation.</title>
        <authorList>
            <consortium name="The Broad Institute Genomics Platform"/>
            <consortium name="The Broad Institute Genome Sequencing Center for Infectious Disease"/>
            <person name="Wu L."/>
            <person name="Ma J."/>
        </authorList>
    </citation>
    <scope>NUCLEOTIDE SEQUENCE [LARGE SCALE GENOMIC DNA]</scope>
    <source>
        <strain evidence="3">JCM 4816</strain>
    </source>
</reference>
<sequence>MLTETDFLQLVKDELALPLVQSDLEDDFDRVVAWDSIHLLKLVAAAEKYTGKRAPLGKLLAERNLRGIYQLLSA</sequence>
<evidence type="ECO:0000313" key="3">
    <source>
        <dbReference type="Proteomes" id="UP001596174"/>
    </source>
</evidence>
<dbReference type="RefSeq" id="WP_380579019.1">
    <property type="nucleotide sequence ID" value="NZ_JBHSQJ010000007.1"/>
</dbReference>
<dbReference type="Proteomes" id="UP001596174">
    <property type="component" value="Unassembled WGS sequence"/>
</dbReference>
<dbReference type="SUPFAM" id="SSF47336">
    <property type="entry name" value="ACP-like"/>
    <property type="match status" value="1"/>
</dbReference>
<evidence type="ECO:0000259" key="1">
    <source>
        <dbReference type="Pfam" id="PF00550"/>
    </source>
</evidence>
<accession>A0ABW1FU60</accession>
<organism evidence="2 3">
    <name type="scientific">Streptacidiphilus monticola</name>
    <dbReference type="NCBI Taxonomy" id="2161674"/>
    <lineage>
        <taxon>Bacteria</taxon>
        <taxon>Bacillati</taxon>
        <taxon>Actinomycetota</taxon>
        <taxon>Actinomycetes</taxon>
        <taxon>Kitasatosporales</taxon>
        <taxon>Streptomycetaceae</taxon>
        <taxon>Streptacidiphilus</taxon>
    </lineage>
</organism>
<dbReference type="EMBL" id="JBHSQJ010000007">
    <property type="protein sequence ID" value="MFC5906015.1"/>
    <property type="molecule type" value="Genomic_DNA"/>
</dbReference>
<gene>
    <name evidence="2" type="ORF">ACFP3V_02110</name>
</gene>
<proteinExistence type="predicted"/>
<protein>
    <submittedName>
        <fullName evidence="2">Phosphopantetheine-binding protein</fullName>
    </submittedName>
</protein>
<keyword evidence="3" id="KW-1185">Reference proteome</keyword>
<dbReference type="InterPro" id="IPR009081">
    <property type="entry name" value="PP-bd_ACP"/>
</dbReference>
<feature type="domain" description="Carrier" evidence="1">
    <location>
        <begin position="8"/>
        <end position="72"/>
    </location>
</feature>
<evidence type="ECO:0000313" key="2">
    <source>
        <dbReference type="EMBL" id="MFC5906015.1"/>
    </source>
</evidence>
<comment type="caution">
    <text evidence="2">The sequence shown here is derived from an EMBL/GenBank/DDBJ whole genome shotgun (WGS) entry which is preliminary data.</text>
</comment>
<name>A0ABW1FU60_9ACTN</name>